<name>A0A830EQG0_9EURY</name>
<dbReference type="SUPFAM" id="SSF102114">
    <property type="entry name" value="Radical SAM enzymes"/>
    <property type="match status" value="1"/>
</dbReference>
<feature type="region of interest" description="Disordered" evidence="4">
    <location>
        <begin position="328"/>
        <end position="359"/>
    </location>
</feature>
<feature type="compositionally biased region" description="Polar residues" evidence="4">
    <location>
        <begin position="346"/>
        <end position="359"/>
    </location>
</feature>
<dbReference type="InterPro" id="IPR007197">
    <property type="entry name" value="rSAM"/>
</dbReference>
<dbReference type="GO" id="GO:0046872">
    <property type="term" value="F:metal ion binding"/>
    <property type="evidence" value="ECO:0007669"/>
    <property type="project" value="UniProtKB-KW"/>
</dbReference>
<dbReference type="GO" id="GO:0051536">
    <property type="term" value="F:iron-sulfur cluster binding"/>
    <property type="evidence" value="ECO:0007669"/>
    <property type="project" value="UniProtKB-KW"/>
</dbReference>
<dbReference type="SFLD" id="SFLDS00029">
    <property type="entry name" value="Radical_SAM"/>
    <property type="match status" value="1"/>
</dbReference>
<evidence type="ECO:0000313" key="7">
    <source>
        <dbReference type="Proteomes" id="UP000614221"/>
    </source>
</evidence>
<accession>A0A830EQG0</accession>
<keyword evidence="2" id="KW-0408">Iron</keyword>
<gene>
    <name evidence="6" type="ORF">GCM10009067_40100</name>
</gene>
<dbReference type="RefSeq" id="WP_188980724.1">
    <property type="nucleotide sequence ID" value="NZ_BMPD01000011.1"/>
</dbReference>
<dbReference type="SFLD" id="SFLDG01084">
    <property type="entry name" value="Uncharacterised_Radical_SAM_Su"/>
    <property type="match status" value="1"/>
</dbReference>
<sequence length="359" mass="40587">MTDGHDDVRTGEDPTKAILSESGLNSKHLCDYVVNVATGCRHGCKFCYVPSTPNIRTRPDMLKEEADVDNGQKEWGNYVLYRDDLGERLDGHLDRKRTWRETERGQGVVGVSFSTDCYMDGRAGKITRDVVDAIASHEEYVRVLTRNPILALQDLDVFQDAGEYVTIGSSIPCMDAEQVGAIEPSAPAPELRLKGLKEFNEHGVQTFVSMSPTYPTQDKADLREQLERVAECDPAVVFHEPINPRGGNFEMTVEAARDAGEAELAEELDALRTRERWVEYATNHLRWVQEIGRELDLPVHLWPDKQLIKNVGDEEATWLQSWRDRQSPEDFAHRELPTDPVPEYPLSNTTQTTMSEVSE</sequence>
<evidence type="ECO:0000256" key="1">
    <source>
        <dbReference type="ARBA" id="ARBA00022723"/>
    </source>
</evidence>
<dbReference type="OrthoDB" id="15538at2157"/>
<dbReference type="PANTHER" id="PTHR43432">
    <property type="entry name" value="SLR0285 PROTEIN"/>
    <property type="match status" value="1"/>
</dbReference>
<evidence type="ECO:0000256" key="2">
    <source>
        <dbReference type="ARBA" id="ARBA00023004"/>
    </source>
</evidence>
<proteinExistence type="predicted"/>
<keyword evidence="1" id="KW-0479">Metal-binding</keyword>
<dbReference type="InterPro" id="IPR006638">
    <property type="entry name" value="Elp3/MiaA/NifB-like_rSAM"/>
</dbReference>
<comment type="caution">
    <text evidence="6">The sequence shown here is derived from an EMBL/GenBank/DDBJ whole genome shotgun (WGS) entry which is preliminary data.</text>
</comment>
<dbReference type="EMBL" id="BMPD01000011">
    <property type="protein sequence ID" value="GGK83916.1"/>
    <property type="molecule type" value="Genomic_DNA"/>
</dbReference>
<evidence type="ECO:0000256" key="4">
    <source>
        <dbReference type="SAM" id="MobiDB-lite"/>
    </source>
</evidence>
<dbReference type="GO" id="GO:0003824">
    <property type="term" value="F:catalytic activity"/>
    <property type="evidence" value="ECO:0007669"/>
    <property type="project" value="InterPro"/>
</dbReference>
<evidence type="ECO:0000313" key="6">
    <source>
        <dbReference type="EMBL" id="GGK83916.1"/>
    </source>
</evidence>
<feature type="compositionally biased region" description="Basic and acidic residues" evidence="4">
    <location>
        <begin position="328"/>
        <end position="337"/>
    </location>
</feature>
<dbReference type="SMART" id="SM00729">
    <property type="entry name" value="Elp3"/>
    <property type="match status" value="1"/>
</dbReference>
<reference evidence="6" key="1">
    <citation type="journal article" date="2014" name="Int. J. Syst. Evol. Microbiol.">
        <title>Complete genome sequence of Corynebacterium casei LMG S-19264T (=DSM 44701T), isolated from a smear-ripened cheese.</title>
        <authorList>
            <consortium name="US DOE Joint Genome Institute (JGI-PGF)"/>
            <person name="Walter F."/>
            <person name="Albersmeier A."/>
            <person name="Kalinowski J."/>
            <person name="Ruckert C."/>
        </authorList>
    </citation>
    <scope>NUCLEOTIDE SEQUENCE</scope>
    <source>
        <strain evidence="6">JCM 19018</strain>
    </source>
</reference>
<feature type="domain" description="Elp3/MiaA/NifB-like radical SAM core" evidence="5">
    <location>
        <begin position="30"/>
        <end position="267"/>
    </location>
</feature>
<dbReference type="AlphaFoldDB" id="A0A830EQG0"/>
<evidence type="ECO:0000259" key="5">
    <source>
        <dbReference type="SMART" id="SM00729"/>
    </source>
</evidence>
<reference evidence="6" key="2">
    <citation type="submission" date="2020-09" db="EMBL/GenBank/DDBJ databases">
        <authorList>
            <person name="Sun Q."/>
            <person name="Ohkuma M."/>
        </authorList>
    </citation>
    <scope>NUCLEOTIDE SEQUENCE</scope>
    <source>
        <strain evidence="6">JCM 19018</strain>
    </source>
</reference>
<keyword evidence="3" id="KW-0411">Iron-sulfur</keyword>
<organism evidence="6 7">
    <name type="scientific">Haloarcula sebkhae</name>
    <dbReference type="NCBI Taxonomy" id="932660"/>
    <lineage>
        <taxon>Archaea</taxon>
        <taxon>Methanobacteriati</taxon>
        <taxon>Methanobacteriota</taxon>
        <taxon>Stenosarchaea group</taxon>
        <taxon>Halobacteria</taxon>
        <taxon>Halobacteriales</taxon>
        <taxon>Haloarculaceae</taxon>
        <taxon>Haloarcula</taxon>
    </lineage>
</organism>
<dbReference type="InterPro" id="IPR058240">
    <property type="entry name" value="rSAM_sf"/>
</dbReference>
<protein>
    <recommendedName>
        <fullName evidence="5">Elp3/MiaA/NifB-like radical SAM core domain-containing protein</fullName>
    </recommendedName>
</protein>
<dbReference type="PANTHER" id="PTHR43432:SF3">
    <property type="entry name" value="SLR0285 PROTEIN"/>
    <property type="match status" value="1"/>
</dbReference>
<dbReference type="Gene3D" id="3.80.30.30">
    <property type="match status" value="1"/>
</dbReference>
<dbReference type="Proteomes" id="UP000614221">
    <property type="component" value="Unassembled WGS sequence"/>
</dbReference>
<dbReference type="InterPro" id="IPR040086">
    <property type="entry name" value="MJ0683-like"/>
</dbReference>
<evidence type="ECO:0000256" key="3">
    <source>
        <dbReference type="ARBA" id="ARBA00023014"/>
    </source>
</evidence>